<gene>
    <name evidence="3" type="ORF">GGD90_002311</name>
</gene>
<evidence type="ECO:0000256" key="1">
    <source>
        <dbReference type="SAM" id="MobiDB-lite"/>
    </source>
</evidence>
<dbReference type="GO" id="GO:0008233">
    <property type="term" value="F:peptidase activity"/>
    <property type="evidence" value="ECO:0007669"/>
    <property type="project" value="UniProtKB-KW"/>
</dbReference>
<protein>
    <submittedName>
        <fullName evidence="3">Putative protease</fullName>
        <ecNumber evidence="3">3.4.-.-</ecNumber>
    </submittedName>
</protein>
<dbReference type="Proteomes" id="UP000587070">
    <property type="component" value="Unassembled WGS sequence"/>
</dbReference>
<evidence type="ECO:0000313" key="3">
    <source>
        <dbReference type="EMBL" id="MBB4247925.1"/>
    </source>
</evidence>
<dbReference type="Pfam" id="PF01136">
    <property type="entry name" value="Peptidase_U32"/>
    <property type="match status" value="1"/>
</dbReference>
<dbReference type="InterPro" id="IPR051454">
    <property type="entry name" value="RNA/ubiquinone_mod_enzymes"/>
</dbReference>
<organism evidence="3 4">
    <name type="scientific">Rhodocyclus tenuis</name>
    <name type="common">Rhodospirillum tenue</name>
    <dbReference type="NCBI Taxonomy" id="1066"/>
    <lineage>
        <taxon>Bacteria</taxon>
        <taxon>Pseudomonadati</taxon>
        <taxon>Pseudomonadota</taxon>
        <taxon>Betaproteobacteria</taxon>
        <taxon>Rhodocyclales</taxon>
        <taxon>Rhodocyclaceae</taxon>
        <taxon>Rhodocyclus</taxon>
    </lineage>
</organism>
<keyword evidence="4" id="KW-1185">Reference proteome</keyword>
<dbReference type="Pfam" id="PF12392">
    <property type="entry name" value="DUF3656"/>
    <property type="match status" value="1"/>
</dbReference>
<keyword evidence="3" id="KW-0378">Hydrolase</keyword>
<keyword evidence="3" id="KW-0645">Protease</keyword>
<dbReference type="PANTHER" id="PTHR30217">
    <property type="entry name" value="PEPTIDASE U32 FAMILY"/>
    <property type="match status" value="1"/>
</dbReference>
<proteinExistence type="predicted"/>
<feature type="region of interest" description="Disordered" evidence="1">
    <location>
        <begin position="697"/>
        <end position="725"/>
    </location>
</feature>
<dbReference type="AlphaFoldDB" id="A0A840G7R1"/>
<dbReference type="PROSITE" id="PS01276">
    <property type="entry name" value="PEPTIDASE_U32"/>
    <property type="match status" value="1"/>
</dbReference>
<dbReference type="PANTHER" id="PTHR30217:SF10">
    <property type="entry name" value="23S RRNA 5-HYDROXYCYTIDINE C2501 SYNTHASE"/>
    <property type="match status" value="1"/>
</dbReference>
<reference evidence="3 4" key="1">
    <citation type="submission" date="2020-08" db="EMBL/GenBank/DDBJ databases">
        <title>Genome sequencing of Purple Non-Sulfur Bacteria from various extreme environments.</title>
        <authorList>
            <person name="Mayer M."/>
        </authorList>
    </citation>
    <scope>NUCLEOTIDE SEQUENCE [LARGE SCALE GENOMIC DNA]</scope>
    <source>
        <strain evidence="3 4">2761</strain>
    </source>
</reference>
<feature type="domain" description="Peptidase U32 collagenase" evidence="2">
    <location>
        <begin position="414"/>
        <end position="544"/>
    </location>
</feature>
<comment type="caution">
    <text evidence="3">The sequence shown here is derived from an EMBL/GenBank/DDBJ whole genome shotgun (WGS) entry which is preliminary data.</text>
</comment>
<dbReference type="EMBL" id="JACIGE010000008">
    <property type="protein sequence ID" value="MBB4247925.1"/>
    <property type="molecule type" value="Genomic_DNA"/>
</dbReference>
<dbReference type="RefSeq" id="WP_221227748.1">
    <property type="nucleotide sequence ID" value="NZ_JACIGE010000008.1"/>
</dbReference>
<dbReference type="GO" id="GO:0006508">
    <property type="term" value="P:proteolysis"/>
    <property type="evidence" value="ECO:0007669"/>
    <property type="project" value="UniProtKB-KW"/>
</dbReference>
<name>A0A840G7R1_RHOTE</name>
<evidence type="ECO:0000259" key="2">
    <source>
        <dbReference type="Pfam" id="PF12392"/>
    </source>
</evidence>
<dbReference type="EC" id="3.4.-.-" evidence="3"/>
<feature type="region of interest" description="Disordered" evidence="1">
    <location>
        <begin position="551"/>
        <end position="570"/>
    </location>
</feature>
<dbReference type="InterPro" id="IPR001539">
    <property type="entry name" value="Peptidase_U32"/>
</dbReference>
<accession>A0A840G7R1</accession>
<sequence>MPPMSNEPQKLELLAPARDADFGIEAIRHGADAVYIGAPAFGARAGAAASLADIERLAGFARRFNARTLVALNTILYDDELETARKLAWQIFDAGADALIVQDMGLLELDLPPIALHASTQTDIRTPEKARFLQDAGFSQLVLARELTLAEIRAIADVTEVTLEFFVHGALCVSFSGQCHLSHALSGRSANRGECAQPCRLPWTLADADGRVLAKDTHLLSLKDNDQSANLRALIDAGIRSFKIEGRLKDLAYVKNVTAHYRLQIDALLDEMGVGTAGKAAQDSLAFRRASSGRSVAAFTPQPEKTFNRGRTDYFLNGRQTGIAAFATPGFAGETIGQVVRVNRDSVDVSVTVPLANGDGLSFFHSDGSLGGLRVNRTERSAGASGQNGNWRIWPAPGDGEALTELRPGQVLQRNRDQDFERALQKSSAERRIPLQIRFSEAIGTAGQPAPGACADPATVNEGFKLQLTDDEGIGVSVFLAHPWQEASDSERADAAIRSALSRLGETIYTAERIDIELPAPRFIPASALNALRRQAIAELDAARESAAKARRLAAARRPESSPPPQWPQATLDFRANVANTAARAFWQRHGVSTIEDAYERGGGKGEVTLMSMRHCLRFSFGGCPRLPAGAGQGRETAGIGKAIAKAGATNEAAISERTKPLPTLGRKPTPLIISRGKQRFTLRFDCKNCEMQLVRERNGGTAASERSDEPSSEQTPERKRRRPR</sequence>
<dbReference type="InterPro" id="IPR020988">
    <property type="entry name" value="Pept_U32_collagenase"/>
</dbReference>
<dbReference type="SUPFAM" id="SSF51395">
    <property type="entry name" value="FMN-linked oxidoreductases"/>
    <property type="match status" value="1"/>
</dbReference>
<evidence type="ECO:0000313" key="4">
    <source>
        <dbReference type="Proteomes" id="UP000587070"/>
    </source>
</evidence>